<feature type="region of interest" description="Disordered" evidence="1">
    <location>
        <begin position="27"/>
        <end position="46"/>
    </location>
</feature>
<comment type="caution">
    <text evidence="2">The sequence shown here is derived from an EMBL/GenBank/DDBJ whole genome shotgun (WGS) entry which is preliminary data.</text>
</comment>
<dbReference type="AlphaFoldDB" id="A0A2A3M3Q6"/>
<evidence type="ECO:0000313" key="2">
    <source>
        <dbReference type="EMBL" id="PBJ94686.1"/>
    </source>
</evidence>
<evidence type="ECO:0000313" key="3">
    <source>
        <dbReference type="Proteomes" id="UP000218102"/>
    </source>
</evidence>
<gene>
    <name evidence="2" type="ORF">CMV24_14575</name>
</gene>
<proteinExistence type="predicted"/>
<name>A0A2A3M3Q6_PSEDL</name>
<sequence>MVVLSHRVQGRFRTSCAHGPCGSGLVSRKGRAGAPDSGATTHIAGAALRPFRVTRPPPT</sequence>
<evidence type="ECO:0000256" key="1">
    <source>
        <dbReference type="SAM" id="MobiDB-lite"/>
    </source>
</evidence>
<protein>
    <submittedName>
        <fullName evidence="2">Uncharacterized protein</fullName>
    </submittedName>
</protein>
<accession>A0A2A3M3Q6</accession>
<reference evidence="2 3" key="1">
    <citation type="submission" date="2017-09" db="EMBL/GenBank/DDBJ databases">
        <authorList>
            <person name="Ehlers B."/>
            <person name="Leendertz F.H."/>
        </authorList>
    </citation>
    <scope>NUCLEOTIDE SEQUENCE [LARGE SCALE GENOMIC DNA]</scope>
    <source>
        <strain evidence="2 3">DJ-1</strain>
    </source>
</reference>
<dbReference type="EMBL" id="NTME01000013">
    <property type="protein sequence ID" value="PBJ94686.1"/>
    <property type="molecule type" value="Genomic_DNA"/>
</dbReference>
<organism evidence="2 3">
    <name type="scientific">Pseudomonas plecoglossicida</name>
    <dbReference type="NCBI Taxonomy" id="70775"/>
    <lineage>
        <taxon>Bacteria</taxon>
        <taxon>Pseudomonadati</taxon>
        <taxon>Pseudomonadota</taxon>
        <taxon>Gammaproteobacteria</taxon>
        <taxon>Pseudomonadales</taxon>
        <taxon>Pseudomonadaceae</taxon>
        <taxon>Pseudomonas</taxon>
    </lineage>
</organism>
<dbReference type="Proteomes" id="UP000218102">
    <property type="component" value="Unassembled WGS sequence"/>
</dbReference>